<dbReference type="Pfam" id="PF00581">
    <property type="entry name" value="Rhodanese"/>
    <property type="match status" value="1"/>
</dbReference>
<dbReference type="OrthoDB" id="9808735at2"/>
<dbReference type="InterPro" id="IPR036873">
    <property type="entry name" value="Rhodanese-like_dom_sf"/>
</dbReference>
<dbReference type="InterPro" id="IPR017582">
    <property type="entry name" value="SelU"/>
</dbReference>
<keyword evidence="4" id="KW-1185">Reference proteome</keyword>
<dbReference type="AlphaFoldDB" id="A0A2U2BT37"/>
<dbReference type="PROSITE" id="PS50206">
    <property type="entry name" value="RHODANESE_3"/>
    <property type="match status" value="1"/>
</dbReference>
<evidence type="ECO:0000313" key="4">
    <source>
        <dbReference type="Proteomes" id="UP000245168"/>
    </source>
</evidence>
<dbReference type="InterPro" id="IPR001763">
    <property type="entry name" value="Rhodanese-like_dom"/>
</dbReference>
<dbReference type="PANTHER" id="PTHR30401:SF0">
    <property type="entry name" value="TRNA 2-SELENOURIDINE SYNTHASE"/>
    <property type="match status" value="1"/>
</dbReference>
<accession>A0A2U2BT37</accession>
<dbReference type="PROSITE" id="PS00380">
    <property type="entry name" value="RHODANESE_1"/>
    <property type="match status" value="1"/>
</dbReference>
<comment type="caution">
    <text evidence="3">The sequence shown here is derived from an EMBL/GenBank/DDBJ whole genome shotgun (WGS) entry which is preliminary data.</text>
</comment>
<feature type="domain" description="Rhodanese" evidence="2">
    <location>
        <begin position="21"/>
        <end position="133"/>
    </location>
</feature>
<dbReference type="NCBIfam" id="TIGR03167">
    <property type="entry name" value="tRNA_sel_U_synt"/>
    <property type="match status" value="1"/>
</dbReference>
<reference evidence="4" key="1">
    <citation type="submission" date="2018-05" db="EMBL/GenBank/DDBJ databases">
        <authorList>
            <person name="Liu B.-T."/>
        </authorList>
    </citation>
    <scope>NUCLEOTIDE SEQUENCE [LARGE SCALE GENOMIC DNA]</scope>
    <source>
        <strain evidence="4">WD6-1</strain>
    </source>
</reference>
<dbReference type="Gene3D" id="3.40.250.10">
    <property type="entry name" value="Rhodanese-like domain"/>
    <property type="match status" value="1"/>
</dbReference>
<dbReference type="InterPro" id="IPR058840">
    <property type="entry name" value="AAA_SelU"/>
</dbReference>
<dbReference type="Proteomes" id="UP000245168">
    <property type="component" value="Unassembled WGS sequence"/>
</dbReference>
<dbReference type="NCBIfam" id="NF008750">
    <property type="entry name" value="PRK11784.1-2"/>
    <property type="match status" value="1"/>
</dbReference>
<dbReference type="EMBL" id="QEXV01000003">
    <property type="protein sequence ID" value="PWE17181.1"/>
    <property type="molecule type" value="Genomic_DNA"/>
</dbReference>
<protein>
    <submittedName>
        <fullName evidence="3">tRNA 2-selenouridine(34) synthase MnmH</fullName>
    </submittedName>
</protein>
<proteinExistence type="predicted"/>
<dbReference type="PANTHER" id="PTHR30401">
    <property type="entry name" value="TRNA 2-SELENOURIDINE SYNTHASE"/>
    <property type="match status" value="1"/>
</dbReference>
<dbReference type="NCBIfam" id="NF008752">
    <property type="entry name" value="PRK11784.1-4"/>
    <property type="match status" value="1"/>
</dbReference>
<name>A0A2U2BT37_9PROT</name>
<gene>
    <name evidence="3" type="ORF">DDZ18_05650</name>
</gene>
<dbReference type="GO" id="GO:0002098">
    <property type="term" value="P:tRNA wobble uridine modification"/>
    <property type="evidence" value="ECO:0007669"/>
    <property type="project" value="InterPro"/>
</dbReference>
<dbReference type="GO" id="GO:0004792">
    <property type="term" value="F:thiosulfate-cyanide sulfurtransferase activity"/>
    <property type="evidence" value="ECO:0007669"/>
    <property type="project" value="InterPro"/>
</dbReference>
<evidence type="ECO:0000256" key="1">
    <source>
        <dbReference type="ARBA" id="ARBA00023266"/>
    </source>
</evidence>
<dbReference type="Pfam" id="PF26341">
    <property type="entry name" value="AAA_SelU"/>
    <property type="match status" value="1"/>
</dbReference>
<dbReference type="RefSeq" id="WP_109252412.1">
    <property type="nucleotide sequence ID" value="NZ_QEXV01000003.1"/>
</dbReference>
<evidence type="ECO:0000313" key="3">
    <source>
        <dbReference type="EMBL" id="PWE17181.1"/>
    </source>
</evidence>
<dbReference type="SMART" id="SM00450">
    <property type="entry name" value="RHOD"/>
    <property type="match status" value="1"/>
</dbReference>
<evidence type="ECO:0000259" key="2">
    <source>
        <dbReference type="PROSITE" id="PS50206"/>
    </source>
</evidence>
<dbReference type="InterPro" id="IPR001307">
    <property type="entry name" value="Thiosulphate_STrfase_CS"/>
</dbReference>
<dbReference type="GO" id="GO:0043828">
    <property type="term" value="F:tRNA 2-selenouridine synthase activity"/>
    <property type="evidence" value="ECO:0007669"/>
    <property type="project" value="InterPro"/>
</dbReference>
<organism evidence="3 4">
    <name type="scientific">Marinicauda salina</name>
    <dbReference type="NCBI Taxonomy" id="2135793"/>
    <lineage>
        <taxon>Bacteria</taxon>
        <taxon>Pseudomonadati</taxon>
        <taxon>Pseudomonadota</taxon>
        <taxon>Alphaproteobacteria</taxon>
        <taxon>Maricaulales</taxon>
        <taxon>Maricaulaceae</taxon>
        <taxon>Marinicauda</taxon>
    </lineage>
</organism>
<dbReference type="SUPFAM" id="SSF52821">
    <property type="entry name" value="Rhodanese/Cell cycle control phosphatase"/>
    <property type="match status" value="1"/>
</dbReference>
<sequence length="356" mass="38849">MQRFDLIDDLSPQALAAYDAIIDVRSPAEFAEDHVPGAINLPVLDDAERARVGTIYTQDSPFVARRLGAAIVSRNIAAHLETALADRPKRFRPLIYCWRGGMRSNAMATVLASVGWKVSVVEGGYRTWRRQVVAALTHSEDPLPVVLIDGQTGTAKTDVLRRMAERGEQVIDLEGLAAHRGSVFGGFADAEQPAQKAFETAIWDALRRFDLDRPVFVEAESSLVGRCRVPARLWAAMKAAPRVEIVAPAAARATYLVTAYPDMVADRDRVHAALDRLVDKHAKADIAEWRALAEAGDHQGLAAALIDAHYDPAYDRSRKRRPPAVSERVETDSLDAGAVDRLAAAIPGIAAGLPWR</sequence>
<keyword evidence="1" id="KW-0711">Selenium</keyword>